<dbReference type="Proteomes" id="UP000887566">
    <property type="component" value="Unplaced"/>
</dbReference>
<organism evidence="6 7">
    <name type="scientific">Plectus sambesii</name>
    <dbReference type="NCBI Taxonomy" id="2011161"/>
    <lineage>
        <taxon>Eukaryota</taxon>
        <taxon>Metazoa</taxon>
        <taxon>Ecdysozoa</taxon>
        <taxon>Nematoda</taxon>
        <taxon>Chromadorea</taxon>
        <taxon>Plectida</taxon>
        <taxon>Plectina</taxon>
        <taxon>Plectoidea</taxon>
        <taxon>Plectidae</taxon>
        <taxon>Plectus</taxon>
    </lineage>
</organism>
<evidence type="ECO:0000259" key="5">
    <source>
        <dbReference type="SMART" id="SM00355"/>
    </source>
</evidence>
<protein>
    <submittedName>
        <fullName evidence="7">C2H2-type domain-containing protein</fullName>
    </submittedName>
</protein>
<accession>A0A914XKB5</accession>
<keyword evidence="3" id="KW-0863">Zinc-finger</keyword>
<dbReference type="PANTHER" id="PTHR24403:SF86">
    <property type="entry name" value="C2H2-TYPE DOMAIN-CONTAINING PROTEIN"/>
    <property type="match status" value="1"/>
</dbReference>
<dbReference type="AlphaFoldDB" id="A0A914XKB5"/>
<name>A0A914XKB5_9BILA</name>
<feature type="domain" description="C2H2-type" evidence="5">
    <location>
        <begin position="175"/>
        <end position="198"/>
    </location>
</feature>
<feature type="domain" description="C2H2-type" evidence="5">
    <location>
        <begin position="327"/>
        <end position="351"/>
    </location>
</feature>
<dbReference type="PANTHER" id="PTHR24403">
    <property type="entry name" value="ZINC FINGER PROTEIN"/>
    <property type="match status" value="1"/>
</dbReference>
<feature type="domain" description="C2H2-type" evidence="5">
    <location>
        <begin position="147"/>
        <end position="169"/>
    </location>
</feature>
<dbReference type="SUPFAM" id="SSF57667">
    <property type="entry name" value="beta-beta-alpha zinc fingers"/>
    <property type="match status" value="1"/>
</dbReference>
<evidence type="ECO:0000256" key="4">
    <source>
        <dbReference type="ARBA" id="ARBA00022833"/>
    </source>
</evidence>
<dbReference type="Gene3D" id="3.30.160.60">
    <property type="entry name" value="Classic Zinc Finger"/>
    <property type="match status" value="2"/>
</dbReference>
<dbReference type="InterPro" id="IPR050688">
    <property type="entry name" value="Zinc_finger/UBP_domain"/>
</dbReference>
<evidence type="ECO:0000313" key="7">
    <source>
        <dbReference type="WBParaSite" id="PSAMB.scaffold883size39409.g9399.t1"/>
    </source>
</evidence>
<keyword evidence="2" id="KW-0677">Repeat</keyword>
<dbReference type="InterPro" id="IPR013087">
    <property type="entry name" value="Znf_C2H2_type"/>
</dbReference>
<feature type="domain" description="C2H2-type" evidence="5">
    <location>
        <begin position="300"/>
        <end position="320"/>
    </location>
</feature>
<evidence type="ECO:0000256" key="3">
    <source>
        <dbReference type="ARBA" id="ARBA00022771"/>
    </source>
</evidence>
<dbReference type="GO" id="GO:0005634">
    <property type="term" value="C:nucleus"/>
    <property type="evidence" value="ECO:0007669"/>
    <property type="project" value="TreeGrafter"/>
</dbReference>
<keyword evidence="6" id="KW-1185">Reference proteome</keyword>
<keyword evidence="1" id="KW-0479">Metal-binding</keyword>
<dbReference type="WBParaSite" id="PSAMB.scaffold883size39409.g9399.t1">
    <property type="protein sequence ID" value="PSAMB.scaffold883size39409.g9399.t1"/>
    <property type="gene ID" value="PSAMB.scaffold883size39409.g9399"/>
</dbReference>
<dbReference type="GO" id="GO:0008270">
    <property type="term" value="F:zinc ion binding"/>
    <property type="evidence" value="ECO:0007669"/>
    <property type="project" value="UniProtKB-KW"/>
</dbReference>
<evidence type="ECO:0000256" key="2">
    <source>
        <dbReference type="ARBA" id="ARBA00022737"/>
    </source>
</evidence>
<reference evidence="7" key="1">
    <citation type="submission" date="2022-11" db="UniProtKB">
        <authorList>
            <consortium name="WormBaseParasite"/>
        </authorList>
    </citation>
    <scope>IDENTIFICATION</scope>
</reference>
<dbReference type="InterPro" id="IPR036236">
    <property type="entry name" value="Znf_C2H2_sf"/>
</dbReference>
<proteinExistence type="predicted"/>
<sequence>MYGSNASSSARATATATIYRLHPIEHDYSTQSSRGPCKVRVIDQRTNLGECDYFEEVADDLPPWMCKEEIVVTDPISQNEEYLLIDNNFLEEQEIIYHRPPVKRRISNRYSLSSQLTANLQRGRLDQSGIGISVLDDGSLSSDKNRFPCRMCGMLVAVNLRKMHVYRYHLNRPLYECPLCEHASTYHVSNVKTHMRIHHAIPHRLASPINRKEEFAPEIAALMHSCFGDDRMFTRTVPQSVKDVVEYLLTAVSEPDIVEKVQPISSAASSSAPISEVPPPVASALSALVAKSTAKPDEEVTCNLCGITGIKQRGRHVLQHHVKKPVFRCPLCDYATTYASSSVKDHLRSQHAERPDARPADFRWNYQNLIDHYFAQCFY</sequence>
<keyword evidence="4" id="KW-0862">Zinc</keyword>
<evidence type="ECO:0000256" key="1">
    <source>
        <dbReference type="ARBA" id="ARBA00022723"/>
    </source>
</evidence>
<dbReference type="SMART" id="SM00355">
    <property type="entry name" value="ZnF_C2H2"/>
    <property type="match status" value="4"/>
</dbReference>
<evidence type="ECO:0000313" key="6">
    <source>
        <dbReference type="Proteomes" id="UP000887566"/>
    </source>
</evidence>
<dbReference type="GO" id="GO:0045944">
    <property type="term" value="P:positive regulation of transcription by RNA polymerase II"/>
    <property type="evidence" value="ECO:0007669"/>
    <property type="project" value="TreeGrafter"/>
</dbReference>